<keyword evidence="1" id="KW-1133">Transmembrane helix</keyword>
<name>A0A1N6NW43_9GAMM</name>
<dbReference type="AlphaFoldDB" id="A0A1N6NW43"/>
<dbReference type="GO" id="GO:0016020">
    <property type="term" value="C:membrane"/>
    <property type="evidence" value="ECO:0007669"/>
    <property type="project" value="InterPro"/>
</dbReference>
<gene>
    <name evidence="2" type="ORF">SAMN05421647_101599</name>
</gene>
<feature type="transmembrane region" description="Helical" evidence="1">
    <location>
        <begin position="117"/>
        <end position="133"/>
    </location>
</feature>
<dbReference type="EMBL" id="FTMN01000001">
    <property type="protein sequence ID" value="SIP96253.1"/>
    <property type="molecule type" value="Genomic_DNA"/>
</dbReference>
<keyword evidence="1" id="KW-0812">Transmembrane</keyword>
<dbReference type="InterPro" id="IPR008523">
    <property type="entry name" value="DUF805"/>
</dbReference>
<dbReference type="Proteomes" id="UP000186895">
    <property type="component" value="Unassembled WGS sequence"/>
</dbReference>
<protein>
    <submittedName>
        <fullName evidence="2">Uncharacterized membrane protein YhaH, DUF805 family</fullName>
    </submittedName>
</protein>
<dbReference type="Pfam" id="PF05656">
    <property type="entry name" value="DUF805"/>
    <property type="match status" value="1"/>
</dbReference>
<organism evidence="2 3">
    <name type="scientific">Marinobacterium stanieri</name>
    <dbReference type="NCBI Taxonomy" id="49186"/>
    <lineage>
        <taxon>Bacteria</taxon>
        <taxon>Pseudomonadati</taxon>
        <taxon>Pseudomonadota</taxon>
        <taxon>Gammaproteobacteria</taxon>
        <taxon>Oceanospirillales</taxon>
        <taxon>Oceanospirillaceae</taxon>
        <taxon>Marinobacterium</taxon>
    </lineage>
</organism>
<evidence type="ECO:0000313" key="3">
    <source>
        <dbReference type="Proteomes" id="UP000186895"/>
    </source>
</evidence>
<evidence type="ECO:0000313" key="2">
    <source>
        <dbReference type="EMBL" id="SIP96253.1"/>
    </source>
</evidence>
<reference evidence="3" key="1">
    <citation type="submission" date="2017-01" db="EMBL/GenBank/DDBJ databases">
        <authorList>
            <person name="Varghese N."/>
            <person name="Submissions S."/>
        </authorList>
    </citation>
    <scope>NUCLEOTIDE SEQUENCE [LARGE SCALE GENOMIC DNA]</scope>
    <source>
        <strain evidence="3">DSM 7027</strain>
    </source>
</reference>
<feature type="transmembrane region" description="Helical" evidence="1">
    <location>
        <begin position="16"/>
        <end position="34"/>
    </location>
</feature>
<evidence type="ECO:0000256" key="1">
    <source>
        <dbReference type="SAM" id="Phobius"/>
    </source>
</evidence>
<feature type="transmembrane region" description="Helical" evidence="1">
    <location>
        <begin position="78"/>
        <end position="97"/>
    </location>
</feature>
<dbReference type="STRING" id="49186.SAMN05421647_101599"/>
<accession>A0A1N6NW43</accession>
<dbReference type="RefSeq" id="WP_076460682.1">
    <property type="nucleotide sequence ID" value="NZ_FTMN01000001.1"/>
</dbReference>
<keyword evidence="3" id="KW-1185">Reference proteome</keyword>
<keyword evidence="1" id="KW-0472">Membrane</keyword>
<sequence>MRNIFSAKGRASRREFLIIFIVISVLWLGLGYLLQQLVDPVTNSDTYYLSKILFQVVSLMSVTPIMLRRIHDIHLPGYVLTVFYIAVPFSFSTLLYLKSAFKIESIDITWATSWPMLVLYGLNFFVLIMLFFYKSYPDPNRWGSTNNASIRTDLPPV</sequence>
<proteinExistence type="predicted"/>